<proteinExistence type="predicted"/>
<reference evidence="3" key="1">
    <citation type="submission" date="2021-07" db="EMBL/GenBank/DDBJ databases">
        <title>Complete genome sequencing of a Clostridium isolate.</title>
        <authorList>
            <person name="Ueki A."/>
            <person name="Tonouchi A."/>
        </authorList>
    </citation>
    <scope>NUCLEOTIDE SEQUENCE [LARGE SCALE GENOMIC DNA]</scope>
    <source>
        <strain evidence="3">C5S11</strain>
    </source>
</reference>
<accession>A0ABM7T2K4</accession>
<dbReference type="Pfam" id="PF14488">
    <property type="entry name" value="DUF4434"/>
    <property type="match status" value="1"/>
</dbReference>
<dbReference type="EMBL" id="AP024849">
    <property type="protein sequence ID" value="BCZ46168.1"/>
    <property type="molecule type" value="Genomic_DNA"/>
</dbReference>
<feature type="domain" description="DUF4434" evidence="1">
    <location>
        <begin position="31"/>
        <end position="307"/>
    </location>
</feature>
<protein>
    <recommendedName>
        <fullName evidence="1">DUF4434 domain-containing protein</fullName>
    </recommendedName>
</protein>
<evidence type="ECO:0000259" key="1">
    <source>
        <dbReference type="Pfam" id="PF14488"/>
    </source>
</evidence>
<dbReference type="InterPro" id="IPR027849">
    <property type="entry name" value="DUF4434"/>
</dbReference>
<dbReference type="Gene3D" id="3.20.20.80">
    <property type="entry name" value="Glycosidases"/>
    <property type="match status" value="1"/>
</dbReference>
<keyword evidence="3" id="KW-1185">Reference proteome</keyword>
<evidence type="ECO:0000313" key="2">
    <source>
        <dbReference type="EMBL" id="BCZ46168.1"/>
    </source>
</evidence>
<organism evidence="2 3">
    <name type="scientific">Clostridium gelidum</name>
    <dbReference type="NCBI Taxonomy" id="704125"/>
    <lineage>
        <taxon>Bacteria</taxon>
        <taxon>Bacillati</taxon>
        <taxon>Bacillota</taxon>
        <taxon>Clostridia</taxon>
        <taxon>Eubacteriales</taxon>
        <taxon>Clostridiaceae</taxon>
        <taxon>Clostridium</taxon>
    </lineage>
</organism>
<dbReference type="RefSeq" id="WP_224037682.1">
    <property type="nucleotide sequence ID" value="NZ_AP024849.1"/>
</dbReference>
<name>A0ABM7T2K4_9CLOT</name>
<dbReference type="Proteomes" id="UP000824633">
    <property type="component" value="Chromosome"/>
</dbReference>
<gene>
    <name evidence="2" type="ORF">psyc5s11_22350</name>
</gene>
<evidence type="ECO:0000313" key="3">
    <source>
        <dbReference type="Proteomes" id="UP000824633"/>
    </source>
</evidence>
<sequence>MKKHIATVESNIKTNIEARTEAQVKPVFSSSFIQYWLAQSFDYNRWVSELTMLKNIGINEIILQSIADTRIKYAVYPTNILGYTCNNIDMVETVLSAADFLGMKVRIGLGFNSNWWVMNAFSKCWLNLQASINKTIVHEVLDMYGTHKSFQGWYIPYEINQLTAITKTQQSYLNSFLKQITSEMKSNITRDIMIAPFYNRKFSLLGSISTWSKMLENTLNETGIDIVALQDSIGAKFNTINQLDSLYSYTKKATDTLGIKLYATTETFAIKSSEFISARQESISKQLSVENKYVEGFVAFSINHYQNKNVLSQENNYKDYHDYYLVNK</sequence>